<dbReference type="SUPFAM" id="SSF82549">
    <property type="entry name" value="DAK1/DegV-like"/>
    <property type="match status" value="1"/>
</dbReference>
<evidence type="ECO:0000256" key="3">
    <source>
        <dbReference type="ARBA" id="ARBA00012095"/>
    </source>
</evidence>
<dbReference type="Gene3D" id="3.30.1180.20">
    <property type="entry name" value="Dihydroxyacetone kinase, domain 2"/>
    <property type="match status" value="1"/>
</dbReference>
<dbReference type="Gene3D" id="3.40.50.10440">
    <property type="entry name" value="Dihydroxyacetone kinase, domain 1"/>
    <property type="match status" value="1"/>
</dbReference>
<dbReference type="RefSeq" id="WP_249999358.1">
    <property type="nucleotide sequence ID" value="NZ_CP095443.1"/>
</dbReference>
<name>A0ABD5L5U4_PROST</name>
<dbReference type="InterPro" id="IPR012736">
    <property type="entry name" value="DhaK_1"/>
</dbReference>
<dbReference type="FunFam" id="3.40.50.10440:FF:000001">
    <property type="entry name" value="Dihydroxyacetone kinase, DhaK subunit"/>
    <property type="match status" value="1"/>
</dbReference>
<gene>
    <name evidence="8" type="primary">dhaK</name>
    <name evidence="8" type="ORF">KDV35_04820</name>
</gene>
<evidence type="ECO:0000313" key="9">
    <source>
        <dbReference type="Proteomes" id="UP001495779"/>
    </source>
</evidence>
<dbReference type="GO" id="GO:0006071">
    <property type="term" value="P:glycerol metabolic process"/>
    <property type="evidence" value="ECO:0007669"/>
    <property type="project" value="UniProtKB-KW"/>
</dbReference>
<keyword evidence="5 8" id="KW-0418">Kinase</keyword>
<dbReference type="PROSITE" id="PS51481">
    <property type="entry name" value="DHAK"/>
    <property type="match status" value="1"/>
</dbReference>
<reference evidence="8 9" key="1">
    <citation type="submission" date="2021-04" db="EMBL/GenBank/DDBJ databases">
        <title>Determining the burden of carbapenem-resistant Enterobacterales from a tertiary public heath setting in Bangladesh: a clinical, epidemiological, and molecular study.</title>
        <authorList>
            <person name="Farzana R."/>
            <person name="Walsh T.R."/>
        </authorList>
    </citation>
    <scope>NUCLEOTIDE SEQUENCE [LARGE SCALE GENOMIC DNA]</scope>
    <source>
        <strain evidence="9">dmpro_s316</strain>
    </source>
</reference>
<evidence type="ECO:0000256" key="2">
    <source>
        <dbReference type="ARBA" id="ARBA00004745"/>
    </source>
</evidence>
<dbReference type="GO" id="GO:0047324">
    <property type="term" value="F:phosphoenolpyruvate-glycerone phosphotransferase activity"/>
    <property type="evidence" value="ECO:0007669"/>
    <property type="project" value="UniProtKB-EC"/>
</dbReference>
<evidence type="ECO:0000313" key="8">
    <source>
        <dbReference type="EMBL" id="MER5076189.1"/>
    </source>
</evidence>
<dbReference type="InterPro" id="IPR050861">
    <property type="entry name" value="Dihydroxyacetone_Kinase"/>
</dbReference>
<organism evidence="8 9">
    <name type="scientific">Providencia stuartii</name>
    <dbReference type="NCBI Taxonomy" id="588"/>
    <lineage>
        <taxon>Bacteria</taxon>
        <taxon>Pseudomonadati</taxon>
        <taxon>Pseudomonadota</taxon>
        <taxon>Gammaproteobacteria</taxon>
        <taxon>Enterobacterales</taxon>
        <taxon>Morganellaceae</taxon>
        <taxon>Providencia</taxon>
    </lineage>
</organism>
<proteinExistence type="predicted"/>
<evidence type="ECO:0000256" key="4">
    <source>
        <dbReference type="ARBA" id="ARBA00022679"/>
    </source>
</evidence>
<dbReference type="Proteomes" id="UP001495779">
    <property type="component" value="Unassembled WGS sequence"/>
</dbReference>
<accession>A0ABD5L5U4</accession>
<dbReference type="NCBIfam" id="TIGR02363">
    <property type="entry name" value="dhaK1"/>
    <property type="match status" value="1"/>
</dbReference>
<dbReference type="EMBL" id="JAGSRH010000005">
    <property type="protein sequence ID" value="MER5076189.1"/>
    <property type="molecule type" value="Genomic_DNA"/>
</dbReference>
<evidence type="ECO:0000256" key="1">
    <source>
        <dbReference type="ARBA" id="ARBA00001113"/>
    </source>
</evidence>
<comment type="caution">
    <text evidence="8">The sequence shown here is derived from an EMBL/GenBank/DDBJ whole genome shotgun (WGS) entry which is preliminary data.</text>
</comment>
<dbReference type="InterPro" id="IPR004006">
    <property type="entry name" value="DhaK_dom"/>
</dbReference>
<dbReference type="Pfam" id="PF02733">
    <property type="entry name" value="Dak1"/>
    <property type="match status" value="1"/>
</dbReference>
<sequence length="367" mass="39979">MKKLINRVEDIISEVNQGLTSAHPELILNVDPTYLVHKNAPIKGKVGLLSGGGSGHEPMHSGYIGLGMLDGACPGEMFTSPTPDQMMECAMAIDSGEGVLMIIKNYTGDVLNFETAAELLHDAGTKIATVLVDDDVAVKDSLYTAGRRGVANTVLMEKILGAAASKGYTLDQLVELGHRINNNGYSLGVALQACTVPAAGKPSFALPDNEMEFGVGIHGEPGIERRSFTNLNETIDQMFETLIENGHYERIIRQWDRENGSWQEHKHIKQPLQKGDRVIALVNNLGATPLSELYAAYHRLQTCCDSFGLTIERSLVGAYCTALDMQGISITLLKVDDEALMLWDEPVNTPALRWNADNPITFTLKTV</sequence>
<dbReference type="PANTHER" id="PTHR28629">
    <property type="entry name" value="TRIOKINASE/FMN CYCLASE"/>
    <property type="match status" value="1"/>
</dbReference>
<protein>
    <recommendedName>
        <fullName evidence="3">phosphoenolpyruvate--glycerone phosphotransferase</fullName>
        <ecNumber evidence="3">2.7.1.121</ecNumber>
    </recommendedName>
</protein>
<keyword evidence="4 8" id="KW-0808">Transferase</keyword>
<evidence type="ECO:0000259" key="7">
    <source>
        <dbReference type="PROSITE" id="PS51481"/>
    </source>
</evidence>
<dbReference type="EC" id="2.7.1.121" evidence="3"/>
<feature type="domain" description="DhaK" evidence="7">
    <location>
        <begin position="7"/>
        <end position="354"/>
    </location>
</feature>
<comment type="pathway">
    <text evidence="2">Polyol metabolism; glycerol degradation.</text>
</comment>
<dbReference type="FunFam" id="3.30.1180.20:FF:000002">
    <property type="entry name" value="Dihydroxyacetone kinase subunit DhaK"/>
    <property type="match status" value="1"/>
</dbReference>
<evidence type="ECO:0000256" key="5">
    <source>
        <dbReference type="ARBA" id="ARBA00022777"/>
    </source>
</evidence>
<keyword evidence="6" id="KW-0319">Glycerol metabolism</keyword>
<dbReference type="AlphaFoldDB" id="A0ABD5L5U4"/>
<comment type="catalytic activity">
    <reaction evidence="1">
        <text>dihydroxyacetone + phosphoenolpyruvate = dihydroxyacetone phosphate + pyruvate</text>
        <dbReference type="Rhea" id="RHEA:18381"/>
        <dbReference type="ChEBI" id="CHEBI:15361"/>
        <dbReference type="ChEBI" id="CHEBI:16016"/>
        <dbReference type="ChEBI" id="CHEBI:57642"/>
        <dbReference type="ChEBI" id="CHEBI:58702"/>
        <dbReference type="EC" id="2.7.1.121"/>
    </reaction>
</comment>
<dbReference type="PANTHER" id="PTHR28629:SF4">
    <property type="entry name" value="TRIOKINASE_FMN CYCLASE"/>
    <property type="match status" value="1"/>
</dbReference>
<evidence type="ECO:0000256" key="6">
    <source>
        <dbReference type="ARBA" id="ARBA00022798"/>
    </source>
</evidence>